<dbReference type="SMART" id="SM00271">
    <property type="entry name" value="DnaJ"/>
    <property type="match status" value="1"/>
</dbReference>
<evidence type="ECO:0000256" key="2">
    <source>
        <dbReference type="SAM" id="Phobius"/>
    </source>
</evidence>
<comment type="caution">
    <text evidence="4">The sequence shown here is derived from an EMBL/GenBank/DDBJ whole genome shotgun (WGS) entry which is preliminary data.</text>
</comment>
<dbReference type="PANTHER" id="PTHR24074">
    <property type="entry name" value="CO-CHAPERONE PROTEIN DJLA"/>
    <property type="match status" value="1"/>
</dbReference>
<dbReference type="InterPro" id="IPR050817">
    <property type="entry name" value="DjlA_DnaK_co-chaperone"/>
</dbReference>
<evidence type="ECO:0000259" key="3">
    <source>
        <dbReference type="PROSITE" id="PS50076"/>
    </source>
</evidence>
<dbReference type="InterPro" id="IPR001623">
    <property type="entry name" value="DnaJ_domain"/>
</dbReference>
<evidence type="ECO:0000313" key="5">
    <source>
        <dbReference type="Proteomes" id="UP001597061"/>
    </source>
</evidence>
<dbReference type="Pfam" id="PF00226">
    <property type="entry name" value="DnaJ"/>
    <property type="match status" value="1"/>
</dbReference>
<sequence>MNDYYYVLGVSRNASQVEIKTAYRKLSKKFHPDLNGGDKFFEDRFKEIQIAYETLTDLSKKSRYDSLLNNNTYSKTQQSYSQNTYSKPPPRPESTAKKEYKNPEPKNTNSPSSSKIFAYLFLGFIGVLSISIFFDEKSKSSNNYNTIEQNEKPSTNFIPVEKTEIEKYSTSVSDLNKKWLKGELSGTIEQFDINEKWVMNLNVKKGRDIFGSEILSFKVDYPSLNCGGDWGIISQSDNKIEFREKIKYGNDVCIDSGKAVVEKKDNKIIISFYLPNNNTLYAQGILSNSKTKWVNGKLTSGNSDNNSSSLSSKNKYIGNQLQNGDSPLDKCFGKGIYSGQAYLIFKNSNATDAIVCLVRQSDKKTIRNEYIRAGADFKMSRIPSGNYFIKVYYGNDWNPQKLNFCNINGAFESNVHFSKSDNIGDMISIENSSYSYTTGSITLYTVANGNMSSENINESEFFQE</sequence>
<dbReference type="SUPFAM" id="SSF46565">
    <property type="entry name" value="Chaperone J-domain"/>
    <property type="match status" value="1"/>
</dbReference>
<keyword evidence="5" id="KW-1185">Reference proteome</keyword>
<keyword evidence="2" id="KW-0472">Membrane</keyword>
<dbReference type="InterPro" id="IPR036869">
    <property type="entry name" value="J_dom_sf"/>
</dbReference>
<gene>
    <name evidence="4" type="ORF">ACFQ1R_13145</name>
</gene>
<keyword evidence="2" id="KW-1133">Transmembrane helix</keyword>
<feature type="region of interest" description="Disordered" evidence="1">
    <location>
        <begin position="72"/>
        <end position="111"/>
    </location>
</feature>
<dbReference type="PROSITE" id="PS50076">
    <property type="entry name" value="DNAJ_2"/>
    <property type="match status" value="1"/>
</dbReference>
<reference evidence="5" key="1">
    <citation type="journal article" date="2019" name="Int. J. Syst. Evol. Microbiol.">
        <title>The Global Catalogue of Microorganisms (GCM) 10K type strain sequencing project: providing services to taxonomists for standard genome sequencing and annotation.</title>
        <authorList>
            <consortium name="The Broad Institute Genomics Platform"/>
            <consortium name="The Broad Institute Genome Sequencing Center for Infectious Disease"/>
            <person name="Wu L."/>
            <person name="Ma J."/>
        </authorList>
    </citation>
    <scope>NUCLEOTIDE SEQUENCE [LARGE SCALE GENOMIC DNA]</scope>
    <source>
        <strain evidence="5">CCUG 62414</strain>
    </source>
</reference>
<dbReference type="Proteomes" id="UP001597061">
    <property type="component" value="Unassembled WGS sequence"/>
</dbReference>
<evidence type="ECO:0000313" key="4">
    <source>
        <dbReference type="EMBL" id="MFD0991048.1"/>
    </source>
</evidence>
<dbReference type="PROSITE" id="PS00636">
    <property type="entry name" value="DNAJ_1"/>
    <property type="match status" value="1"/>
</dbReference>
<proteinExistence type="predicted"/>
<dbReference type="InterPro" id="IPR018253">
    <property type="entry name" value="DnaJ_domain_CS"/>
</dbReference>
<organism evidence="4 5">
    <name type="scientific">Mariniflexile jejuense</name>
    <dbReference type="NCBI Taxonomy" id="1173582"/>
    <lineage>
        <taxon>Bacteria</taxon>
        <taxon>Pseudomonadati</taxon>
        <taxon>Bacteroidota</taxon>
        <taxon>Flavobacteriia</taxon>
        <taxon>Flavobacteriales</taxon>
        <taxon>Flavobacteriaceae</taxon>
        <taxon>Mariniflexile</taxon>
    </lineage>
</organism>
<feature type="compositionally biased region" description="Basic and acidic residues" evidence="1">
    <location>
        <begin position="94"/>
        <end position="104"/>
    </location>
</feature>
<dbReference type="RefSeq" id="WP_379926722.1">
    <property type="nucleotide sequence ID" value="NZ_JBHTJI010000034.1"/>
</dbReference>
<dbReference type="Gene3D" id="1.10.287.110">
    <property type="entry name" value="DnaJ domain"/>
    <property type="match status" value="1"/>
</dbReference>
<dbReference type="EMBL" id="JBHTJI010000034">
    <property type="protein sequence ID" value="MFD0991048.1"/>
    <property type="molecule type" value="Genomic_DNA"/>
</dbReference>
<accession>A0ABW3JKL8</accession>
<keyword evidence="2" id="KW-0812">Transmembrane</keyword>
<feature type="compositionally biased region" description="Polar residues" evidence="1">
    <location>
        <begin position="72"/>
        <end position="86"/>
    </location>
</feature>
<protein>
    <submittedName>
        <fullName evidence="4">J domain-containing protein</fullName>
    </submittedName>
</protein>
<name>A0ABW3JKL8_9FLAO</name>
<dbReference type="CDD" id="cd06257">
    <property type="entry name" value="DnaJ"/>
    <property type="match status" value="1"/>
</dbReference>
<feature type="transmembrane region" description="Helical" evidence="2">
    <location>
        <begin position="116"/>
        <end position="134"/>
    </location>
</feature>
<feature type="domain" description="J" evidence="3">
    <location>
        <begin position="3"/>
        <end position="68"/>
    </location>
</feature>
<dbReference type="PRINTS" id="PR00625">
    <property type="entry name" value="JDOMAIN"/>
</dbReference>
<evidence type="ECO:0000256" key="1">
    <source>
        <dbReference type="SAM" id="MobiDB-lite"/>
    </source>
</evidence>